<organism evidence="1 2">
    <name type="scientific">Trifolium medium</name>
    <dbReference type="NCBI Taxonomy" id="97028"/>
    <lineage>
        <taxon>Eukaryota</taxon>
        <taxon>Viridiplantae</taxon>
        <taxon>Streptophyta</taxon>
        <taxon>Embryophyta</taxon>
        <taxon>Tracheophyta</taxon>
        <taxon>Spermatophyta</taxon>
        <taxon>Magnoliopsida</taxon>
        <taxon>eudicotyledons</taxon>
        <taxon>Gunneridae</taxon>
        <taxon>Pentapetalae</taxon>
        <taxon>rosids</taxon>
        <taxon>fabids</taxon>
        <taxon>Fabales</taxon>
        <taxon>Fabaceae</taxon>
        <taxon>Papilionoideae</taxon>
        <taxon>50 kb inversion clade</taxon>
        <taxon>NPAAA clade</taxon>
        <taxon>Hologalegina</taxon>
        <taxon>IRL clade</taxon>
        <taxon>Trifolieae</taxon>
        <taxon>Trifolium</taxon>
    </lineage>
</organism>
<evidence type="ECO:0000313" key="2">
    <source>
        <dbReference type="Proteomes" id="UP000265520"/>
    </source>
</evidence>
<dbReference type="EMBL" id="LXQA010109480">
    <property type="protein sequence ID" value="MCI18287.1"/>
    <property type="molecule type" value="Genomic_DNA"/>
</dbReference>
<comment type="caution">
    <text evidence="1">The sequence shown here is derived from an EMBL/GenBank/DDBJ whole genome shotgun (WGS) entry which is preliminary data.</text>
</comment>
<reference evidence="1 2" key="1">
    <citation type="journal article" date="2018" name="Front. Plant Sci.">
        <title>Red Clover (Trifolium pratense) and Zigzag Clover (T. medium) - A Picture of Genomic Similarities and Differences.</title>
        <authorList>
            <person name="Dluhosova J."/>
            <person name="Istvanek J."/>
            <person name="Nedelnik J."/>
            <person name="Repkova J."/>
        </authorList>
    </citation>
    <scope>NUCLEOTIDE SEQUENCE [LARGE SCALE GENOMIC DNA]</scope>
    <source>
        <strain evidence="2">cv. 10/8</strain>
        <tissue evidence="1">Leaf</tissue>
    </source>
</reference>
<keyword evidence="2" id="KW-1185">Reference proteome</keyword>
<name>A0A392Q2W6_9FABA</name>
<protein>
    <submittedName>
        <fullName evidence="1">Uncharacterized protein</fullName>
    </submittedName>
</protein>
<evidence type="ECO:0000313" key="1">
    <source>
        <dbReference type="EMBL" id="MCI18287.1"/>
    </source>
</evidence>
<sequence length="85" mass="8959">MVFYLDEEELPAKVLDNCGVCAGGTMLAPPPAATFREMCVGALSVTGSKVYQKLFSLRTSVRLGRGGICAKFSKSCPSPIALAMV</sequence>
<accession>A0A392Q2W6</accession>
<dbReference type="Proteomes" id="UP000265520">
    <property type="component" value="Unassembled WGS sequence"/>
</dbReference>
<feature type="non-terminal residue" evidence="1">
    <location>
        <position position="85"/>
    </location>
</feature>
<proteinExistence type="predicted"/>
<dbReference type="AlphaFoldDB" id="A0A392Q2W6"/>